<dbReference type="GO" id="GO:0042761">
    <property type="term" value="P:very long-chain fatty acid biosynthetic process"/>
    <property type="evidence" value="ECO:0007669"/>
    <property type="project" value="TreeGrafter"/>
</dbReference>
<keyword evidence="8 14" id="KW-1133">Transmembrane helix</keyword>
<evidence type="ECO:0000256" key="14">
    <source>
        <dbReference type="RuleBase" id="RU363109"/>
    </source>
</evidence>
<dbReference type="EMBL" id="CP119911">
    <property type="protein sequence ID" value="WFD20054.1"/>
    <property type="molecule type" value="Genomic_DNA"/>
</dbReference>
<dbReference type="GO" id="GO:0005789">
    <property type="term" value="C:endoplasmic reticulum membrane"/>
    <property type="evidence" value="ECO:0007669"/>
    <property type="project" value="UniProtKB-SubCell"/>
</dbReference>
<keyword evidence="11 14" id="KW-0275">Fatty acid biosynthesis</keyword>
<dbReference type="Proteomes" id="UP001220961">
    <property type="component" value="Chromosome 4"/>
</dbReference>
<dbReference type="PANTHER" id="PTHR11035:SF3">
    <property type="entry name" value="VERY-LONG-CHAIN (3R)-3-HYDROXYACYL-COA DEHYDRATASE"/>
    <property type="match status" value="1"/>
</dbReference>
<keyword evidence="10 14" id="KW-0472">Membrane</keyword>
<dbReference type="EC" id="4.2.1.134" evidence="4 14"/>
<evidence type="ECO:0000313" key="15">
    <source>
        <dbReference type="EMBL" id="WFD20054.1"/>
    </source>
</evidence>
<protein>
    <recommendedName>
        <fullName evidence="4 14">Very-long-chain (3R)-3-hydroxyacyl-CoA dehydratase</fullName>
        <ecNumber evidence="4 14">4.2.1.134</ecNumber>
    </recommendedName>
</protein>
<dbReference type="GO" id="GO:0030497">
    <property type="term" value="P:fatty acid elongation"/>
    <property type="evidence" value="ECO:0007669"/>
    <property type="project" value="TreeGrafter"/>
</dbReference>
<keyword evidence="9 14" id="KW-0443">Lipid metabolism</keyword>
<comment type="caution">
    <text evidence="14">Lacks conserved residue(s) required for the propagation of feature annotation.</text>
</comment>
<comment type="subcellular location">
    <subcellularLocation>
        <location evidence="14">Endoplasmic reticulum membrane</location>
        <topology evidence="14">Multi-pass membrane protein</topology>
    </subcellularLocation>
    <subcellularLocation>
        <location evidence="1">Membrane</location>
        <topology evidence="1">Multi-pass membrane protein</topology>
    </subcellularLocation>
</comment>
<evidence type="ECO:0000256" key="9">
    <source>
        <dbReference type="ARBA" id="ARBA00023098"/>
    </source>
</evidence>
<accession>A0AAF0E832</accession>
<dbReference type="InterPro" id="IPR007482">
    <property type="entry name" value="Tyr_Pase-like_PTPLA"/>
</dbReference>
<keyword evidence="7 14" id="KW-0276">Fatty acid metabolism</keyword>
<keyword evidence="6 14" id="KW-0812">Transmembrane</keyword>
<reference evidence="15" key="1">
    <citation type="submission" date="2023-03" db="EMBL/GenBank/DDBJ databases">
        <title>Mating type loci evolution in Malassezia.</title>
        <authorList>
            <person name="Coelho M.A."/>
        </authorList>
    </citation>
    <scope>NUCLEOTIDE SEQUENCE</scope>
    <source>
        <strain evidence="15">CBS 10434</strain>
    </source>
</reference>
<sequence length="288" mass="32460">MSTVPAPKTRTRPVVTAYLVFYNLFAFVLWLRVFAGVVLYMLHGDSARPMVYSSVVEAVQRVLPAKVAGALIDYGSYHPLVALILRRASSLHGYIGSLVVVAQTLAVLEIVHAALGWVRSSVLITAVQVLSRLVVVWGISEQYESAAHSPFYALMVSAWSLSEIARYPFYVNQLLRSPSFIALWARYSAFIVLYPLGVLGEMSLIYATLPVHRGWPWENLQAWSQRDLVFLGLLPVYVPGLYVLYTRLLASRRKVLGPDWAGTKARQEVQQQKAAEFERIRRLHEKKQ</sequence>
<feature type="transmembrane region" description="Helical" evidence="14">
    <location>
        <begin position="91"/>
        <end position="115"/>
    </location>
</feature>
<evidence type="ECO:0000256" key="12">
    <source>
        <dbReference type="ARBA" id="ARBA00023239"/>
    </source>
</evidence>
<name>A0AAF0E832_9BASI</name>
<evidence type="ECO:0000256" key="7">
    <source>
        <dbReference type="ARBA" id="ARBA00022832"/>
    </source>
</evidence>
<evidence type="ECO:0000256" key="13">
    <source>
        <dbReference type="ARBA" id="ARBA00036671"/>
    </source>
</evidence>
<evidence type="ECO:0000256" key="11">
    <source>
        <dbReference type="ARBA" id="ARBA00023160"/>
    </source>
</evidence>
<organism evidence="15 16">
    <name type="scientific">Malassezia caprae</name>
    <dbReference type="NCBI Taxonomy" id="1381934"/>
    <lineage>
        <taxon>Eukaryota</taxon>
        <taxon>Fungi</taxon>
        <taxon>Dikarya</taxon>
        <taxon>Basidiomycota</taxon>
        <taxon>Ustilaginomycotina</taxon>
        <taxon>Malasseziomycetes</taxon>
        <taxon>Malasseziales</taxon>
        <taxon>Malasseziaceae</taxon>
        <taxon>Malassezia</taxon>
    </lineage>
</organism>
<feature type="transmembrane region" description="Helical" evidence="14">
    <location>
        <begin position="228"/>
        <end position="245"/>
    </location>
</feature>
<dbReference type="GO" id="GO:0030148">
    <property type="term" value="P:sphingolipid biosynthetic process"/>
    <property type="evidence" value="ECO:0007669"/>
    <property type="project" value="TreeGrafter"/>
</dbReference>
<dbReference type="PANTHER" id="PTHR11035">
    <property type="entry name" value="VERY-LONG-CHAIN (3R)-3-HYDROXYACYL-COA DEHYDRATASE"/>
    <property type="match status" value="1"/>
</dbReference>
<comment type="function">
    <text evidence="14">Catalyzes the third of the four reactions of the long-chain fatty acids elongation cycle. This endoplasmic reticulum-bound enzymatic process, allows the addition of two carbons to the chain of long- and very long-chain fatty acids/VLCFAs per cycle. This enzyme catalyzes the dehydration of the 3-hydroxyacyl-CoA intermediate into trans-2,3-enoyl-CoA, within each cycle of fatty acid elongation. Thereby, it participates to the production of VLCFAs of different chain lengths that are involved in multiple biological processes as precursors of membrane lipids and lipid mediators.</text>
</comment>
<evidence type="ECO:0000256" key="4">
    <source>
        <dbReference type="ARBA" id="ARBA00013122"/>
    </source>
</evidence>
<comment type="similarity">
    <text evidence="3 14">Belongs to the very long-chain fatty acids dehydratase HACD family.</text>
</comment>
<gene>
    <name evidence="15" type="ORF">MCAP1_002298</name>
</gene>
<comment type="catalytic activity">
    <reaction evidence="13 14">
        <text>a very-long-chain (3R)-3-hydroxyacyl-CoA = a very-long-chain (2E)-enoyl-CoA + H2O</text>
        <dbReference type="Rhea" id="RHEA:45812"/>
        <dbReference type="ChEBI" id="CHEBI:15377"/>
        <dbReference type="ChEBI" id="CHEBI:83728"/>
        <dbReference type="ChEBI" id="CHEBI:85440"/>
        <dbReference type="EC" id="4.2.1.134"/>
    </reaction>
</comment>
<comment type="pathway">
    <text evidence="2 14">Lipid metabolism; fatty acid biosynthesis.</text>
</comment>
<evidence type="ECO:0000256" key="3">
    <source>
        <dbReference type="ARBA" id="ARBA00007811"/>
    </source>
</evidence>
<evidence type="ECO:0000256" key="1">
    <source>
        <dbReference type="ARBA" id="ARBA00004141"/>
    </source>
</evidence>
<keyword evidence="14" id="KW-0256">Endoplasmic reticulum</keyword>
<evidence type="ECO:0000256" key="10">
    <source>
        <dbReference type="ARBA" id="ARBA00023136"/>
    </source>
</evidence>
<evidence type="ECO:0000256" key="8">
    <source>
        <dbReference type="ARBA" id="ARBA00022989"/>
    </source>
</evidence>
<keyword evidence="16" id="KW-1185">Reference proteome</keyword>
<proteinExistence type="inferred from homology"/>
<keyword evidence="12 14" id="KW-0456">Lyase</keyword>
<dbReference type="Pfam" id="PF04387">
    <property type="entry name" value="PTPLA"/>
    <property type="match status" value="1"/>
</dbReference>
<evidence type="ECO:0000256" key="6">
    <source>
        <dbReference type="ARBA" id="ARBA00022692"/>
    </source>
</evidence>
<dbReference type="AlphaFoldDB" id="A0AAF0E832"/>
<feature type="transmembrane region" description="Helical" evidence="14">
    <location>
        <begin position="20"/>
        <end position="42"/>
    </location>
</feature>
<evidence type="ECO:0000313" key="16">
    <source>
        <dbReference type="Proteomes" id="UP001220961"/>
    </source>
</evidence>
<keyword evidence="5 14" id="KW-0444">Lipid biosynthesis</keyword>
<dbReference type="GO" id="GO:0102158">
    <property type="term" value="F:very-long-chain (3R)-3-hydroxyacyl-CoA dehydratase activity"/>
    <property type="evidence" value="ECO:0007669"/>
    <property type="project" value="UniProtKB-EC"/>
</dbReference>
<feature type="transmembrane region" description="Helical" evidence="14">
    <location>
        <begin position="183"/>
        <end position="208"/>
    </location>
</feature>
<evidence type="ECO:0000256" key="5">
    <source>
        <dbReference type="ARBA" id="ARBA00022516"/>
    </source>
</evidence>
<evidence type="ECO:0000256" key="2">
    <source>
        <dbReference type="ARBA" id="ARBA00005194"/>
    </source>
</evidence>